<proteinExistence type="predicted"/>
<reference evidence="1" key="1">
    <citation type="journal article" date="2018" name="Genome Biol.">
        <title>SKESA: strategic k-mer extension for scrupulous assemblies.</title>
        <authorList>
            <person name="Souvorov A."/>
            <person name="Agarwala R."/>
            <person name="Lipman D.J."/>
        </authorList>
    </citation>
    <scope>NUCLEOTIDE SEQUENCE</scope>
    <source>
        <strain evidence="1">14ARS_STU0125</strain>
    </source>
</reference>
<accession>A0A3U9SWM1</accession>
<organism evidence="1">
    <name type="scientific">Salmonella enterica I</name>
    <dbReference type="NCBI Taxonomy" id="59201"/>
    <lineage>
        <taxon>Bacteria</taxon>
        <taxon>Pseudomonadati</taxon>
        <taxon>Pseudomonadota</taxon>
        <taxon>Gammaproteobacteria</taxon>
        <taxon>Enterobacterales</taxon>
        <taxon>Enterobacteriaceae</taxon>
        <taxon>Salmonella</taxon>
    </lineage>
</organism>
<gene>
    <name evidence="1" type="ORF">G0H73_13680</name>
</gene>
<protein>
    <submittedName>
        <fullName evidence="1">Uncharacterized protein</fullName>
    </submittedName>
</protein>
<sequence length="75" mass="9129">MYGTKTGLFTSEPDMVFKKLAVNDERTCFLGWELEYIQKGAFLSRYFLFWSDMFILKRNCWMGYFIMISHQYLNR</sequence>
<evidence type="ECO:0000313" key="1">
    <source>
        <dbReference type="EMBL" id="HAC8333837.1"/>
    </source>
</evidence>
<name>A0A3U9SWM1_SALET</name>
<dbReference type="AlphaFoldDB" id="A0A3U9SWM1"/>
<dbReference type="EMBL" id="DAAMVH010000007">
    <property type="protein sequence ID" value="HAC8333837.1"/>
    <property type="molecule type" value="Genomic_DNA"/>
</dbReference>
<reference evidence="1" key="2">
    <citation type="submission" date="2018-12" db="EMBL/GenBank/DDBJ databases">
        <authorList>
            <consortium name="NCBI Pathogen Detection Project"/>
        </authorList>
    </citation>
    <scope>NUCLEOTIDE SEQUENCE</scope>
    <source>
        <strain evidence="1">14ARS_STU0125</strain>
    </source>
</reference>
<comment type="caution">
    <text evidence="1">The sequence shown here is derived from an EMBL/GenBank/DDBJ whole genome shotgun (WGS) entry which is preliminary data.</text>
</comment>